<keyword evidence="17" id="KW-1185">Reference proteome</keyword>
<evidence type="ECO:0000313" key="16">
    <source>
        <dbReference type="EMBL" id="KAL2094648.1"/>
    </source>
</evidence>
<dbReference type="InterPro" id="IPR017452">
    <property type="entry name" value="GPCR_Rhodpsn_7TM"/>
</dbReference>
<dbReference type="InterPro" id="IPR000276">
    <property type="entry name" value="GPCR_Rhodpsn"/>
</dbReference>
<evidence type="ECO:0000256" key="4">
    <source>
        <dbReference type="ARBA" id="ARBA00022692"/>
    </source>
</evidence>
<dbReference type="InterPro" id="IPR050939">
    <property type="entry name" value="Olfactory_GPCR1"/>
</dbReference>
<evidence type="ECO:0000256" key="11">
    <source>
        <dbReference type="ARBA" id="ARBA00023180"/>
    </source>
</evidence>
<keyword evidence="8 14" id="KW-0472">Membrane</keyword>
<organism evidence="16 17">
    <name type="scientific">Coilia grayii</name>
    <name type="common">Gray's grenadier anchovy</name>
    <dbReference type="NCBI Taxonomy" id="363190"/>
    <lineage>
        <taxon>Eukaryota</taxon>
        <taxon>Metazoa</taxon>
        <taxon>Chordata</taxon>
        <taxon>Craniata</taxon>
        <taxon>Vertebrata</taxon>
        <taxon>Euteleostomi</taxon>
        <taxon>Actinopterygii</taxon>
        <taxon>Neopterygii</taxon>
        <taxon>Teleostei</taxon>
        <taxon>Clupei</taxon>
        <taxon>Clupeiformes</taxon>
        <taxon>Clupeoidei</taxon>
        <taxon>Engraulidae</taxon>
        <taxon>Coilinae</taxon>
        <taxon>Coilia</taxon>
    </lineage>
</organism>
<feature type="transmembrane region" description="Helical" evidence="14">
    <location>
        <begin position="298"/>
        <end position="318"/>
    </location>
</feature>
<keyword evidence="4 13" id="KW-0812">Transmembrane</keyword>
<keyword evidence="12 13" id="KW-0807">Transducer</keyword>
<sequence>MKYRLHISVNYIATFHSFFLYSMLQENNWTTIKEFVLGGFPTLHPDYFGLVALIFCVVYVITVVGNAILIVAFVCEPKLHKPMYIIMLSLAVSDIGFSTVTLPKAIARYWFNDKFTPFNVCMTQVFLVHFFGTVNSYIMGIMAMDRYIAICFPFRYPVVMSYRTMSNLNIVAWAFSLTTPGIMIVLDAMLPYCGPNRINQCYCDHISTITLTCGDNSLAKLAAYIMSMVVLLVPLVFIVYSYVHIIVSVVRIASAQGRKKTFSTCSTQMCIISLYYLPRCTVYVFDGSGFYMNLDIRITLVLFYSLFPPLANPFIYCLRTKEIKETVARWFNIKSPMENSNVVATL</sequence>
<dbReference type="PANTHER" id="PTHR24242">
    <property type="entry name" value="G-PROTEIN COUPLED RECEPTOR"/>
    <property type="match status" value="1"/>
</dbReference>
<evidence type="ECO:0000313" key="17">
    <source>
        <dbReference type="Proteomes" id="UP001591681"/>
    </source>
</evidence>
<dbReference type="GO" id="GO:0007608">
    <property type="term" value="P:sensory perception of smell"/>
    <property type="evidence" value="ECO:0007669"/>
    <property type="project" value="UniProtKB-KW"/>
</dbReference>
<keyword evidence="6 14" id="KW-1133">Transmembrane helix</keyword>
<keyword evidence="7 13" id="KW-0297">G-protein coupled receptor</keyword>
<feature type="domain" description="G-protein coupled receptors family 1 profile" evidence="15">
    <location>
        <begin position="65"/>
        <end position="316"/>
    </location>
</feature>
<name>A0ABD1K6C2_9TELE</name>
<comment type="subcellular location">
    <subcellularLocation>
        <location evidence="1 14">Cell membrane</location>
        <topology evidence="1 14">Multi-pass membrane protein</topology>
    </subcellularLocation>
</comment>
<evidence type="ECO:0000259" key="15">
    <source>
        <dbReference type="PROSITE" id="PS50262"/>
    </source>
</evidence>
<dbReference type="Pfam" id="PF13853">
    <property type="entry name" value="7tm_4"/>
    <property type="match status" value="1"/>
</dbReference>
<keyword evidence="2 14" id="KW-1003">Cell membrane</keyword>
<keyword evidence="3 14" id="KW-0716">Sensory transduction</keyword>
<dbReference type="PRINTS" id="PR00237">
    <property type="entry name" value="GPCRRHODOPSN"/>
</dbReference>
<dbReference type="Gene3D" id="1.20.1070.10">
    <property type="entry name" value="Rhodopsin 7-helix transmembrane proteins"/>
    <property type="match status" value="1"/>
</dbReference>
<proteinExistence type="inferred from homology"/>
<dbReference type="PROSITE" id="PS00237">
    <property type="entry name" value="G_PROTEIN_RECEP_F1_1"/>
    <property type="match status" value="1"/>
</dbReference>
<evidence type="ECO:0000256" key="6">
    <source>
        <dbReference type="ARBA" id="ARBA00022989"/>
    </source>
</evidence>
<reference evidence="16 17" key="1">
    <citation type="submission" date="2024-09" db="EMBL/GenBank/DDBJ databases">
        <title>A chromosome-level genome assembly of Gray's grenadier anchovy, Coilia grayii.</title>
        <authorList>
            <person name="Fu Z."/>
        </authorList>
    </citation>
    <scope>NUCLEOTIDE SEQUENCE [LARGE SCALE GENOMIC DNA]</scope>
    <source>
        <strain evidence="16">G4</strain>
        <tissue evidence="16">Muscle</tissue>
    </source>
</reference>
<evidence type="ECO:0000256" key="9">
    <source>
        <dbReference type="ARBA" id="ARBA00023157"/>
    </source>
</evidence>
<accession>A0ABD1K6C2</accession>
<feature type="transmembrane region" description="Helical" evidence="14">
    <location>
        <begin position="84"/>
        <end position="106"/>
    </location>
</feature>
<comment type="similarity">
    <text evidence="13">Belongs to the G-protein coupled receptor 1 family.</text>
</comment>
<dbReference type="AlphaFoldDB" id="A0ABD1K6C2"/>
<feature type="transmembrane region" description="Helical" evidence="14">
    <location>
        <begin position="170"/>
        <end position="190"/>
    </location>
</feature>
<dbReference type="InterPro" id="IPR000725">
    <property type="entry name" value="Olfact_rcpt"/>
</dbReference>
<dbReference type="GO" id="GO:0004930">
    <property type="term" value="F:G protein-coupled receptor activity"/>
    <property type="evidence" value="ECO:0007669"/>
    <property type="project" value="UniProtKB-KW"/>
</dbReference>
<dbReference type="PRINTS" id="PR00245">
    <property type="entry name" value="OLFACTORYR"/>
</dbReference>
<dbReference type="GO" id="GO:0005886">
    <property type="term" value="C:plasma membrane"/>
    <property type="evidence" value="ECO:0007669"/>
    <property type="project" value="UniProtKB-SubCell"/>
</dbReference>
<dbReference type="EMBL" id="JBHFQA010000008">
    <property type="protein sequence ID" value="KAL2094648.1"/>
    <property type="molecule type" value="Genomic_DNA"/>
</dbReference>
<feature type="transmembrane region" description="Helical" evidence="14">
    <location>
        <begin position="221"/>
        <end position="249"/>
    </location>
</feature>
<evidence type="ECO:0000256" key="2">
    <source>
        <dbReference type="ARBA" id="ARBA00022475"/>
    </source>
</evidence>
<keyword evidence="9" id="KW-1015">Disulfide bond</keyword>
<evidence type="ECO:0000256" key="3">
    <source>
        <dbReference type="ARBA" id="ARBA00022606"/>
    </source>
</evidence>
<keyword evidence="5 14" id="KW-0552">Olfaction</keyword>
<evidence type="ECO:0000256" key="7">
    <source>
        <dbReference type="ARBA" id="ARBA00023040"/>
    </source>
</evidence>
<dbReference type="Proteomes" id="UP001591681">
    <property type="component" value="Unassembled WGS sequence"/>
</dbReference>
<feature type="transmembrane region" description="Helical" evidence="14">
    <location>
        <begin position="126"/>
        <end position="149"/>
    </location>
</feature>
<dbReference type="PROSITE" id="PS50262">
    <property type="entry name" value="G_PROTEIN_RECEP_F1_2"/>
    <property type="match status" value="1"/>
</dbReference>
<evidence type="ECO:0000256" key="13">
    <source>
        <dbReference type="RuleBase" id="RU000688"/>
    </source>
</evidence>
<evidence type="ECO:0000256" key="14">
    <source>
        <dbReference type="RuleBase" id="RU363047"/>
    </source>
</evidence>
<keyword evidence="10 13" id="KW-0675">Receptor</keyword>
<evidence type="ECO:0000256" key="1">
    <source>
        <dbReference type="ARBA" id="ARBA00004651"/>
    </source>
</evidence>
<protein>
    <recommendedName>
        <fullName evidence="14">Olfactory receptor</fullName>
    </recommendedName>
</protein>
<dbReference type="SUPFAM" id="SSF81321">
    <property type="entry name" value="Family A G protein-coupled receptor-like"/>
    <property type="match status" value="1"/>
</dbReference>
<evidence type="ECO:0000256" key="10">
    <source>
        <dbReference type="ARBA" id="ARBA00023170"/>
    </source>
</evidence>
<gene>
    <name evidence="16" type="ORF">ACEWY4_009367</name>
</gene>
<keyword evidence="11" id="KW-0325">Glycoprotein</keyword>
<feature type="transmembrane region" description="Helical" evidence="14">
    <location>
        <begin position="47"/>
        <end position="72"/>
    </location>
</feature>
<evidence type="ECO:0000256" key="5">
    <source>
        <dbReference type="ARBA" id="ARBA00022725"/>
    </source>
</evidence>
<evidence type="ECO:0000256" key="12">
    <source>
        <dbReference type="ARBA" id="ARBA00023224"/>
    </source>
</evidence>
<dbReference type="SMART" id="SM01381">
    <property type="entry name" value="7TM_GPCR_Srsx"/>
    <property type="match status" value="1"/>
</dbReference>
<comment type="caution">
    <text evidence="16">The sequence shown here is derived from an EMBL/GenBank/DDBJ whole genome shotgun (WGS) entry which is preliminary data.</text>
</comment>
<dbReference type="FunFam" id="1.20.1070.10:FF:000024">
    <property type="entry name" value="Olfactory receptor"/>
    <property type="match status" value="1"/>
</dbReference>
<evidence type="ECO:0000256" key="8">
    <source>
        <dbReference type="ARBA" id="ARBA00023136"/>
    </source>
</evidence>
<feature type="transmembrane region" description="Helical" evidence="14">
    <location>
        <begin position="7"/>
        <end position="24"/>
    </location>
</feature>
<dbReference type="PANTHER" id="PTHR24242:SF359">
    <property type="entry name" value="ODORANT RECEPTOR-RELATED"/>
    <property type="match status" value="1"/>
</dbReference>